<gene>
    <name evidence="7" type="primary">aroK</name>
    <name evidence="8" type="ORF">RYX45_10335</name>
</gene>
<feature type="binding site" evidence="7">
    <location>
        <position position="151"/>
    </location>
    <ligand>
        <name>ATP</name>
        <dbReference type="ChEBI" id="CHEBI:30616"/>
    </ligand>
</feature>
<dbReference type="RefSeq" id="WP_323466721.1">
    <property type="nucleotide sequence ID" value="NZ_CP144224.1"/>
</dbReference>
<reference evidence="8" key="1">
    <citation type="submission" date="2023-10" db="EMBL/GenBank/DDBJ databases">
        <title>Screening of Alkalihalophilus pseudofirmusBZ-TG-HK211 and Its Alleviation of Salt Stress on Rapeseed Growth.</title>
        <authorList>
            <person name="Zhao B."/>
            <person name="Guo T."/>
        </authorList>
    </citation>
    <scope>NUCLEOTIDE SEQUENCE</scope>
    <source>
        <strain evidence="8">BZ-TG-HK211</strain>
    </source>
</reference>
<dbReference type="EC" id="2.7.1.71" evidence="7"/>
<keyword evidence="5 7" id="KW-0067">ATP-binding</keyword>
<organism evidence="8 9">
    <name type="scientific">Alkalihalophilus pseudofirmus</name>
    <name type="common">Bacillus pseudofirmus</name>
    <dbReference type="NCBI Taxonomy" id="79885"/>
    <lineage>
        <taxon>Bacteria</taxon>
        <taxon>Bacillati</taxon>
        <taxon>Bacillota</taxon>
        <taxon>Bacilli</taxon>
        <taxon>Bacillales</taxon>
        <taxon>Bacillaceae</taxon>
        <taxon>Alkalihalophilus</taxon>
    </lineage>
</organism>
<dbReference type="PRINTS" id="PR01100">
    <property type="entry name" value="SHIKIMTKNASE"/>
</dbReference>
<sequence length="166" mass="18599">MNDRIYLTGFMGSGKTTVGQALGKALGYQVIDTDQWIEEDQQKKIKEIFNEGGENLFRSLETAALRELSQKKAVITTGGGIILKEENRQIMKGSGTVIFLDCAIEEVIRRTSNDDSRPLLKEKSKGDIQSMYEDRLPLYKEADIHLDTTGRSILEIVAELKSAMLK</sequence>
<comment type="subunit">
    <text evidence="7">Monomer.</text>
</comment>
<proteinExistence type="inferred from homology"/>
<keyword evidence="1 7" id="KW-0028">Amino-acid biosynthesis</keyword>
<dbReference type="PANTHER" id="PTHR21087">
    <property type="entry name" value="SHIKIMATE KINASE"/>
    <property type="match status" value="1"/>
</dbReference>
<evidence type="ECO:0000313" key="8">
    <source>
        <dbReference type="EMBL" id="MDV2885585.1"/>
    </source>
</evidence>
<evidence type="ECO:0000256" key="3">
    <source>
        <dbReference type="ARBA" id="ARBA00022741"/>
    </source>
</evidence>
<dbReference type="GO" id="GO:0009423">
    <property type="term" value="P:chorismate biosynthetic process"/>
    <property type="evidence" value="ECO:0007669"/>
    <property type="project" value="UniProtKB-UniRule"/>
</dbReference>
<dbReference type="Proteomes" id="UP001285636">
    <property type="component" value="Unassembled WGS sequence"/>
</dbReference>
<keyword evidence="6 7" id="KW-0057">Aromatic amino acid biosynthesis</keyword>
<dbReference type="InterPro" id="IPR000623">
    <property type="entry name" value="Shikimate_kinase/TSH1"/>
</dbReference>
<comment type="subcellular location">
    <subcellularLocation>
        <location evidence="7">Cytoplasm</location>
    </subcellularLocation>
</comment>
<evidence type="ECO:0000256" key="1">
    <source>
        <dbReference type="ARBA" id="ARBA00022605"/>
    </source>
</evidence>
<dbReference type="InterPro" id="IPR031322">
    <property type="entry name" value="Shikimate/glucono_kinase"/>
</dbReference>
<evidence type="ECO:0000256" key="6">
    <source>
        <dbReference type="ARBA" id="ARBA00023141"/>
    </source>
</evidence>
<evidence type="ECO:0000256" key="2">
    <source>
        <dbReference type="ARBA" id="ARBA00022679"/>
    </source>
</evidence>
<comment type="caution">
    <text evidence="8">The sequence shown here is derived from an EMBL/GenBank/DDBJ whole genome shotgun (WGS) entry which is preliminary data.</text>
</comment>
<dbReference type="Gene3D" id="3.40.50.300">
    <property type="entry name" value="P-loop containing nucleotide triphosphate hydrolases"/>
    <property type="match status" value="1"/>
</dbReference>
<feature type="binding site" evidence="7">
    <location>
        <position position="135"/>
    </location>
    <ligand>
        <name>substrate</name>
    </ligand>
</feature>
<feature type="binding site" evidence="7">
    <location>
        <position position="79"/>
    </location>
    <ligand>
        <name>substrate</name>
    </ligand>
</feature>
<feature type="binding site" evidence="7">
    <location>
        <position position="34"/>
    </location>
    <ligand>
        <name>substrate</name>
    </ligand>
</feature>
<keyword evidence="3 7" id="KW-0547">Nucleotide-binding</keyword>
<keyword evidence="2 7" id="KW-0808">Transferase</keyword>
<dbReference type="GO" id="GO:0004765">
    <property type="term" value="F:shikimate kinase activity"/>
    <property type="evidence" value="ECO:0007669"/>
    <property type="project" value="UniProtKB-UniRule"/>
</dbReference>
<feature type="binding site" evidence="7">
    <location>
        <begin position="12"/>
        <end position="17"/>
    </location>
    <ligand>
        <name>ATP</name>
        <dbReference type="ChEBI" id="CHEBI:30616"/>
    </ligand>
</feature>
<comment type="pathway">
    <text evidence="7">Metabolic intermediate biosynthesis; chorismate biosynthesis; chorismate from D-erythrose 4-phosphate and phosphoenolpyruvate: step 5/7.</text>
</comment>
<feature type="binding site" evidence="7">
    <location>
        <position position="58"/>
    </location>
    <ligand>
        <name>substrate</name>
    </ligand>
</feature>
<comment type="function">
    <text evidence="7">Catalyzes the specific phosphorylation of the 3-hydroxyl group of shikimic acid using ATP as a cosubstrate.</text>
</comment>
<dbReference type="HAMAP" id="MF_00109">
    <property type="entry name" value="Shikimate_kinase"/>
    <property type="match status" value="1"/>
</dbReference>
<feature type="binding site" evidence="7">
    <location>
        <position position="16"/>
    </location>
    <ligand>
        <name>Mg(2+)</name>
        <dbReference type="ChEBI" id="CHEBI:18420"/>
    </ligand>
</feature>
<keyword evidence="7" id="KW-0963">Cytoplasm</keyword>
<dbReference type="GO" id="GO:0000287">
    <property type="term" value="F:magnesium ion binding"/>
    <property type="evidence" value="ECO:0007669"/>
    <property type="project" value="UniProtKB-UniRule"/>
</dbReference>
<keyword evidence="7" id="KW-0460">Magnesium</keyword>
<protein>
    <recommendedName>
        <fullName evidence="7">Shikimate kinase</fullName>
        <shortName evidence="7">SK</shortName>
        <ecNumber evidence="7">2.7.1.71</ecNumber>
    </recommendedName>
</protein>
<dbReference type="SUPFAM" id="SSF52540">
    <property type="entry name" value="P-loop containing nucleoside triphosphate hydrolases"/>
    <property type="match status" value="1"/>
</dbReference>
<keyword evidence="7" id="KW-0479">Metal-binding</keyword>
<dbReference type="AlphaFoldDB" id="A0AAJ2U1V8"/>
<dbReference type="GO" id="GO:0009073">
    <property type="term" value="P:aromatic amino acid family biosynthetic process"/>
    <property type="evidence" value="ECO:0007669"/>
    <property type="project" value="UniProtKB-KW"/>
</dbReference>
<keyword evidence="4 7" id="KW-0418">Kinase</keyword>
<evidence type="ECO:0000256" key="4">
    <source>
        <dbReference type="ARBA" id="ARBA00022777"/>
    </source>
</evidence>
<dbReference type="Pfam" id="PF01202">
    <property type="entry name" value="SKI"/>
    <property type="match status" value="1"/>
</dbReference>
<comment type="cofactor">
    <cofactor evidence="7">
        <name>Mg(2+)</name>
        <dbReference type="ChEBI" id="CHEBI:18420"/>
    </cofactor>
    <text evidence="7">Binds 1 Mg(2+) ion per subunit.</text>
</comment>
<dbReference type="GO" id="GO:0008652">
    <property type="term" value="P:amino acid biosynthetic process"/>
    <property type="evidence" value="ECO:0007669"/>
    <property type="project" value="UniProtKB-KW"/>
</dbReference>
<dbReference type="GO" id="GO:0005829">
    <property type="term" value="C:cytosol"/>
    <property type="evidence" value="ECO:0007669"/>
    <property type="project" value="TreeGrafter"/>
</dbReference>
<evidence type="ECO:0000256" key="5">
    <source>
        <dbReference type="ARBA" id="ARBA00022840"/>
    </source>
</evidence>
<comment type="catalytic activity">
    <reaction evidence="7">
        <text>shikimate + ATP = 3-phosphoshikimate + ADP + H(+)</text>
        <dbReference type="Rhea" id="RHEA:13121"/>
        <dbReference type="ChEBI" id="CHEBI:15378"/>
        <dbReference type="ChEBI" id="CHEBI:30616"/>
        <dbReference type="ChEBI" id="CHEBI:36208"/>
        <dbReference type="ChEBI" id="CHEBI:145989"/>
        <dbReference type="ChEBI" id="CHEBI:456216"/>
        <dbReference type="EC" id="2.7.1.71"/>
    </reaction>
</comment>
<dbReference type="EMBL" id="JAWJAY010000001">
    <property type="protein sequence ID" value="MDV2885585.1"/>
    <property type="molecule type" value="Genomic_DNA"/>
</dbReference>
<evidence type="ECO:0000256" key="7">
    <source>
        <dbReference type="HAMAP-Rule" id="MF_00109"/>
    </source>
</evidence>
<dbReference type="InterPro" id="IPR027417">
    <property type="entry name" value="P-loop_NTPase"/>
</dbReference>
<dbReference type="PANTHER" id="PTHR21087:SF16">
    <property type="entry name" value="SHIKIMATE KINASE 1, CHLOROPLASTIC"/>
    <property type="match status" value="1"/>
</dbReference>
<evidence type="ECO:0000313" key="9">
    <source>
        <dbReference type="Proteomes" id="UP001285636"/>
    </source>
</evidence>
<accession>A0AAJ2U1V8</accession>
<dbReference type="GO" id="GO:0005524">
    <property type="term" value="F:ATP binding"/>
    <property type="evidence" value="ECO:0007669"/>
    <property type="project" value="UniProtKB-UniRule"/>
</dbReference>
<name>A0AAJ2U1V8_ALKPS</name>
<dbReference type="CDD" id="cd00464">
    <property type="entry name" value="SK"/>
    <property type="match status" value="1"/>
</dbReference>
<comment type="similarity">
    <text evidence="7">Belongs to the shikimate kinase family.</text>
</comment>
<feature type="binding site" evidence="7">
    <location>
        <position position="117"/>
    </location>
    <ligand>
        <name>ATP</name>
        <dbReference type="ChEBI" id="CHEBI:30616"/>
    </ligand>
</feature>